<gene>
    <name evidence="1" type="ORF">CDAUBV1_LOCUS15656</name>
</gene>
<accession>A0AAV2TSF9</accession>
<dbReference type="PANTHER" id="PTHR34035:SF1">
    <property type="entry name" value="TESTIS-EXPRESSED PROTEIN 47"/>
    <property type="match status" value="1"/>
</dbReference>
<dbReference type="Proteomes" id="UP001497525">
    <property type="component" value="Unassembled WGS sequence"/>
</dbReference>
<dbReference type="Pfam" id="PF24787">
    <property type="entry name" value="TEX47"/>
    <property type="match status" value="1"/>
</dbReference>
<comment type="caution">
    <text evidence="1">The sequence shown here is derived from an EMBL/GenBank/DDBJ whole genome shotgun (WGS) entry which is preliminary data.</text>
</comment>
<dbReference type="PANTHER" id="PTHR34035">
    <property type="entry name" value="TESTIS-EXPRESSED PROTEIN 47"/>
    <property type="match status" value="1"/>
</dbReference>
<sequence length="275" mass="32119">MIEEEIEDRPPPISLYCALEEKGRFMGRTNMLYSSVLVGKISPHVTDRQSVTAYFDTLMTQFKEPDEVTGLLMVYPYHVLTIIETSFRTLMKIIRALNESEKIINCYIAAYTEQLNKDATDDEEKRSFNSLDSISVQELFDKHTPAPVINNKLLCVRENLVQRIFRTESDEKKLIETLGQLARLSAFLAEEPMKNMEEYVPEIFKMRITQVLSKLREEHPDLVPPQTTVGYFSEVSTYEGLIPLEEYLNFYDLPYEVSLQSETTWPIQKKKFFYY</sequence>
<name>A0AAV2TSF9_CALDB</name>
<dbReference type="EMBL" id="CAXLJL010000711">
    <property type="protein sequence ID" value="CAL5140324.1"/>
    <property type="molecule type" value="Genomic_DNA"/>
</dbReference>
<proteinExistence type="predicted"/>
<evidence type="ECO:0000313" key="1">
    <source>
        <dbReference type="EMBL" id="CAL5140324.1"/>
    </source>
</evidence>
<protein>
    <submittedName>
        <fullName evidence="1">Uncharacterized protein</fullName>
    </submittedName>
</protein>
<evidence type="ECO:0000313" key="2">
    <source>
        <dbReference type="Proteomes" id="UP001497525"/>
    </source>
</evidence>
<organism evidence="1 2">
    <name type="scientific">Calicophoron daubneyi</name>
    <name type="common">Rumen fluke</name>
    <name type="synonym">Paramphistomum daubneyi</name>
    <dbReference type="NCBI Taxonomy" id="300641"/>
    <lineage>
        <taxon>Eukaryota</taxon>
        <taxon>Metazoa</taxon>
        <taxon>Spiralia</taxon>
        <taxon>Lophotrochozoa</taxon>
        <taxon>Platyhelminthes</taxon>
        <taxon>Trematoda</taxon>
        <taxon>Digenea</taxon>
        <taxon>Plagiorchiida</taxon>
        <taxon>Pronocephalata</taxon>
        <taxon>Paramphistomoidea</taxon>
        <taxon>Paramphistomidae</taxon>
        <taxon>Calicophoron</taxon>
    </lineage>
</organism>
<reference evidence="1" key="1">
    <citation type="submission" date="2024-06" db="EMBL/GenBank/DDBJ databases">
        <authorList>
            <person name="Liu X."/>
            <person name="Lenzi L."/>
            <person name="Haldenby T S."/>
            <person name="Uol C."/>
        </authorList>
    </citation>
    <scope>NUCLEOTIDE SEQUENCE</scope>
</reference>
<dbReference type="InterPro" id="IPR055308">
    <property type="entry name" value="TEX47-like"/>
</dbReference>
<dbReference type="AlphaFoldDB" id="A0AAV2TSF9"/>